<evidence type="ECO:0000313" key="2">
    <source>
        <dbReference type="Proteomes" id="UP000604661"/>
    </source>
</evidence>
<gene>
    <name evidence="1" type="ORF">H6G95_23905</name>
</gene>
<dbReference type="EMBL" id="JACJTE010000032">
    <property type="protein sequence ID" value="MBD2563600.1"/>
    <property type="molecule type" value="Genomic_DNA"/>
</dbReference>
<sequence length="158" mass="18194">MAIKDVLADFEGDDFVTFRIIRAARSFNGQGTSLYYYIDGKDSDGLVAGLKLDFFKEVRFTNFKKHHPTEKYKPYFDKFISGWSCSHDDVLQCFTSSNSITKVQLDKMAKHWEIPVERFINTLLLAYMLLWDAEDDGWLDGSDWDGGDFRGSLPPPKL</sequence>
<evidence type="ECO:0000313" key="1">
    <source>
        <dbReference type="EMBL" id="MBD2563600.1"/>
    </source>
</evidence>
<comment type="caution">
    <text evidence="1">The sequence shown here is derived from an EMBL/GenBank/DDBJ whole genome shotgun (WGS) entry which is preliminary data.</text>
</comment>
<keyword evidence="2" id="KW-1185">Reference proteome</keyword>
<proteinExistence type="predicted"/>
<dbReference type="Proteomes" id="UP000604661">
    <property type="component" value="Unassembled WGS sequence"/>
</dbReference>
<name>A0ABR8F086_NOSLI</name>
<dbReference type="RefSeq" id="WP_190896857.1">
    <property type="nucleotide sequence ID" value="NZ_JACJTE010000032.1"/>
</dbReference>
<reference evidence="1 2" key="1">
    <citation type="journal article" date="2020" name="ISME J.">
        <title>Comparative genomics reveals insights into cyanobacterial evolution and habitat adaptation.</title>
        <authorList>
            <person name="Chen M.Y."/>
            <person name="Teng W.K."/>
            <person name="Zhao L."/>
            <person name="Hu C.X."/>
            <person name="Zhou Y.K."/>
            <person name="Han B.P."/>
            <person name="Song L.R."/>
            <person name="Shu W.S."/>
        </authorList>
    </citation>
    <scope>NUCLEOTIDE SEQUENCE [LARGE SCALE GENOMIC DNA]</scope>
    <source>
        <strain evidence="1 2">FACHB-391</strain>
    </source>
</reference>
<protein>
    <submittedName>
        <fullName evidence="1">Uncharacterized protein</fullName>
    </submittedName>
</protein>
<organism evidence="1 2">
    <name type="scientific">Nostoc linckia FACHB-391</name>
    <dbReference type="NCBI Taxonomy" id="2692906"/>
    <lineage>
        <taxon>Bacteria</taxon>
        <taxon>Bacillati</taxon>
        <taxon>Cyanobacteriota</taxon>
        <taxon>Cyanophyceae</taxon>
        <taxon>Nostocales</taxon>
        <taxon>Nostocaceae</taxon>
        <taxon>Nostoc</taxon>
    </lineage>
</organism>
<accession>A0ABR8F086</accession>